<comment type="caution">
    <text evidence="1">The sequence shown here is derived from an EMBL/GenBank/DDBJ whole genome shotgun (WGS) entry which is preliminary data.</text>
</comment>
<evidence type="ECO:0000313" key="1">
    <source>
        <dbReference type="EMBL" id="KKN42749.1"/>
    </source>
</evidence>
<evidence type="ECO:0008006" key="2">
    <source>
        <dbReference type="Google" id="ProtNLM"/>
    </source>
</evidence>
<dbReference type="AlphaFoldDB" id="A0A0F9QJT8"/>
<dbReference type="EMBL" id="LAZR01001559">
    <property type="protein sequence ID" value="KKN42749.1"/>
    <property type="molecule type" value="Genomic_DNA"/>
</dbReference>
<organism evidence="1">
    <name type="scientific">marine sediment metagenome</name>
    <dbReference type="NCBI Taxonomy" id="412755"/>
    <lineage>
        <taxon>unclassified sequences</taxon>
        <taxon>metagenomes</taxon>
        <taxon>ecological metagenomes</taxon>
    </lineage>
</organism>
<proteinExistence type="predicted"/>
<dbReference type="SUPFAM" id="SSF82171">
    <property type="entry name" value="DPP6 N-terminal domain-like"/>
    <property type="match status" value="1"/>
</dbReference>
<reference evidence="1" key="1">
    <citation type="journal article" date="2015" name="Nature">
        <title>Complex archaea that bridge the gap between prokaryotes and eukaryotes.</title>
        <authorList>
            <person name="Spang A."/>
            <person name="Saw J.H."/>
            <person name="Jorgensen S.L."/>
            <person name="Zaremba-Niedzwiedzka K."/>
            <person name="Martijn J."/>
            <person name="Lind A.E."/>
            <person name="van Eijk R."/>
            <person name="Schleper C."/>
            <person name="Guy L."/>
            <person name="Ettema T.J."/>
        </authorList>
    </citation>
    <scope>NUCLEOTIDE SEQUENCE</scope>
</reference>
<sequence>MKLIKPLLGVFSIAALSPIMAQASMPKSQVLLADLNTPYGIQVSIVSDKNSYNNQPYLTSTGLYFTHEVIAGEQSQTDIAYYDLTSKQVTNISNSPVSEYSPTVMPSGDAVSAIVVEAGGKQKLWQYPLNSENAPSRIFDWIEPVGYHAWGVQNDLVMFILGKPHTLQYTSVAEAKGEIAASNIGRTLIYNNSTATFLFSYTKNEQHILASFNPQDKQVEDLLRLPAQVQDFILKDDATIAYAIKNRVYQRKLDGSDEVSQWLNLSTYCETNITRMSFNNEKLAFVCDITK</sequence>
<name>A0A0F9QJT8_9ZZZZ</name>
<gene>
    <name evidence="1" type="ORF">LCGC14_0710220</name>
</gene>
<accession>A0A0F9QJT8</accession>
<protein>
    <recommendedName>
        <fullName evidence="2">Dipeptidylpeptidase IV N-terminal domain-containing protein</fullName>
    </recommendedName>
</protein>